<proteinExistence type="predicted"/>
<reference evidence="1 2" key="1">
    <citation type="submission" date="2019-03" db="EMBL/GenBank/DDBJ databases">
        <title>Draft genome sequences of novel Actinobacteria.</title>
        <authorList>
            <person name="Sahin N."/>
            <person name="Ay H."/>
            <person name="Saygin H."/>
        </authorList>
    </citation>
    <scope>NUCLEOTIDE SEQUENCE [LARGE SCALE GENOMIC DNA]</scope>
    <source>
        <strain evidence="1 2">5K138</strain>
    </source>
</reference>
<gene>
    <name evidence="1" type="ORF">E1269_20515</name>
</gene>
<keyword evidence="2" id="KW-1185">Reference proteome</keyword>
<evidence type="ECO:0000313" key="2">
    <source>
        <dbReference type="Proteomes" id="UP000294739"/>
    </source>
</evidence>
<sequence length="60" mass="6270">MTPTIEPPVEPADPPLLCVDLEQVLDTCVNAPIVDDLLDDLLGADGPLLGGMVLGRVLYG</sequence>
<dbReference type="EMBL" id="SMKZ01000032">
    <property type="protein sequence ID" value="TDE03424.1"/>
    <property type="molecule type" value="Genomic_DNA"/>
</dbReference>
<name>A0A4R5CY10_9ACTN</name>
<comment type="caution">
    <text evidence="1">The sequence shown here is derived from an EMBL/GenBank/DDBJ whole genome shotgun (WGS) entry which is preliminary data.</text>
</comment>
<accession>A0A4R5CY10</accession>
<dbReference type="Proteomes" id="UP000294739">
    <property type="component" value="Unassembled WGS sequence"/>
</dbReference>
<evidence type="ECO:0000313" key="1">
    <source>
        <dbReference type="EMBL" id="TDE03424.1"/>
    </source>
</evidence>
<dbReference type="AlphaFoldDB" id="A0A4R5CY10"/>
<organism evidence="1 2">
    <name type="scientific">Jiangella asiatica</name>
    <dbReference type="NCBI Taxonomy" id="2530372"/>
    <lineage>
        <taxon>Bacteria</taxon>
        <taxon>Bacillati</taxon>
        <taxon>Actinomycetota</taxon>
        <taxon>Actinomycetes</taxon>
        <taxon>Jiangellales</taxon>
        <taxon>Jiangellaceae</taxon>
        <taxon>Jiangella</taxon>
    </lineage>
</organism>
<dbReference type="InParanoid" id="A0A4R5CY10"/>
<protein>
    <submittedName>
        <fullName evidence="1">Uncharacterized protein</fullName>
    </submittedName>
</protein>
<dbReference type="RefSeq" id="WP_131897980.1">
    <property type="nucleotide sequence ID" value="NZ_SMKZ01000032.1"/>
</dbReference>